<gene>
    <name evidence="2" type="ORF">C725_2311</name>
</gene>
<sequence>MYLLSSTARVGARPISQHCTGMGDGPAGADDLVLIPDCSEAGEIGAGRSEVKRSAGRFSSKSDYSSQ</sequence>
<feature type="region of interest" description="Disordered" evidence="1">
    <location>
        <begin position="45"/>
        <end position="67"/>
    </location>
</feature>
<reference evidence="2 3" key="1">
    <citation type="journal article" date="2013" name="Genome Announc.">
        <title>Draft Genome Sequence of Strain JLT2015T, Belonging to the Family Sphingomonadaceae of the Alphaproteobacteria.</title>
        <authorList>
            <person name="Tang K."/>
            <person name="Liu K."/>
            <person name="Li S."/>
            <person name="Jiao N."/>
        </authorList>
    </citation>
    <scope>NUCLEOTIDE SEQUENCE [LARGE SCALE GENOMIC DNA]</scope>
    <source>
        <strain evidence="2 3">JLT2015</strain>
    </source>
</reference>
<evidence type="ECO:0000313" key="3">
    <source>
        <dbReference type="Proteomes" id="UP000011717"/>
    </source>
</evidence>
<keyword evidence="3" id="KW-1185">Reference proteome</keyword>
<dbReference type="EMBL" id="AMRV01000008">
    <property type="protein sequence ID" value="EMD82273.1"/>
    <property type="molecule type" value="Genomic_DNA"/>
</dbReference>
<dbReference type="AlphaFoldDB" id="M2U313"/>
<dbReference type="Proteomes" id="UP000011717">
    <property type="component" value="Unassembled WGS sequence"/>
</dbReference>
<comment type="caution">
    <text evidence="2">The sequence shown here is derived from an EMBL/GenBank/DDBJ whole genome shotgun (WGS) entry which is preliminary data.</text>
</comment>
<evidence type="ECO:0000313" key="2">
    <source>
        <dbReference type="EMBL" id="EMD82273.1"/>
    </source>
</evidence>
<proteinExistence type="predicted"/>
<evidence type="ECO:0000256" key="1">
    <source>
        <dbReference type="SAM" id="MobiDB-lite"/>
    </source>
</evidence>
<feature type="compositionally biased region" description="Polar residues" evidence="1">
    <location>
        <begin position="57"/>
        <end position="67"/>
    </location>
</feature>
<protein>
    <submittedName>
        <fullName evidence="2">Uncharacterized protein</fullName>
    </submittedName>
</protein>
<organism evidence="2 3">
    <name type="scientific">Pacificimonas flava</name>
    <dbReference type="NCBI Taxonomy" id="1234595"/>
    <lineage>
        <taxon>Bacteria</taxon>
        <taxon>Pseudomonadati</taxon>
        <taxon>Pseudomonadota</taxon>
        <taxon>Alphaproteobacteria</taxon>
        <taxon>Sphingomonadales</taxon>
        <taxon>Sphingosinicellaceae</taxon>
        <taxon>Pacificimonas</taxon>
    </lineage>
</organism>
<name>M2U313_9SPHN</name>
<accession>M2U313</accession>